<comment type="caution">
    <text evidence="1">The sequence shown here is derived from an EMBL/GenBank/DDBJ whole genome shotgun (WGS) entry which is preliminary data.</text>
</comment>
<protein>
    <submittedName>
        <fullName evidence="1">Uncharacterized protein</fullName>
    </submittedName>
</protein>
<evidence type="ECO:0000313" key="2">
    <source>
        <dbReference type="Proteomes" id="UP000242791"/>
    </source>
</evidence>
<dbReference type="EMBL" id="LGTZ01001507">
    <property type="protein sequence ID" value="OJD21214.1"/>
    <property type="molecule type" value="Genomic_DNA"/>
</dbReference>
<dbReference type="Proteomes" id="UP000242791">
    <property type="component" value="Unassembled WGS sequence"/>
</dbReference>
<organism evidence="1 2">
    <name type="scientific">Blastomyces percursus</name>
    <dbReference type="NCBI Taxonomy" id="1658174"/>
    <lineage>
        <taxon>Eukaryota</taxon>
        <taxon>Fungi</taxon>
        <taxon>Dikarya</taxon>
        <taxon>Ascomycota</taxon>
        <taxon>Pezizomycotina</taxon>
        <taxon>Eurotiomycetes</taxon>
        <taxon>Eurotiomycetidae</taxon>
        <taxon>Onygenales</taxon>
        <taxon>Ajellomycetaceae</taxon>
        <taxon>Blastomyces</taxon>
    </lineage>
</organism>
<dbReference type="AlphaFoldDB" id="A0A1J9PY00"/>
<accession>A0A1J9PY00</accession>
<name>A0A1J9PY00_9EURO</name>
<gene>
    <name evidence="1" type="ORF">ACJ73_07447</name>
</gene>
<proteinExistence type="predicted"/>
<keyword evidence="2" id="KW-1185">Reference proteome</keyword>
<dbReference type="VEuPathDB" id="FungiDB:ACJ73_07447"/>
<reference evidence="1 2" key="1">
    <citation type="submission" date="2015-08" db="EMBL/GenBank/DDBJ databases">
        <title>Emmonsia species relationships and genome sequence.</title>
        <authorList>
            <person name="Cuomo C.A."/>
            <person name="Schwartz I.S."/>
            <person name="Kenyon C."/>
            <person name="De Hoog G.S."/>
            <person name="Govender N.P."/>
            <person name="Botha A."/>
            <person name="Moreno L."/>
            <person name="De Vries M."/>
            <person name="Munoz J.F."/>
            <person name="Stielow J.B."/>
        </authorList>
    </citation>
    <scope>NUCLEOTIDE SEQUENCE [LARGE SCALE GENOMIC DNA]</scope>
    <source>
        <strain evidence="1 2">EI222</strain>
    </source>
</reference>
<evidence type="ECO:0000313" key="1">
    <source>
        <dbReference type="EMBL" id="OJD21214.1"/>
    </source>
</evidence>
<sequence length="110" mass="12371">MQIDLRLAYKKLHGDIIATVSAPVAEILESNTTLREKWIVLEDLCSKGAEEAITQASLALVTMEWEKDDTPVSFVTRYRDAYIHLKNLSPEKADDTTAIHFICKPIPGTR</sequence>